<comment type="caution">
    <text evidence="2">The sequence shown here is derived from an EMBL/GenBank/DDBJ whole genome shotgun (WGS) entry which is preliminary data.</text>
</comment>
<evidence type="ECO:0000256" key="1">
    <source>
        <dbReference type="SAM" id="MobiDB-lite"/>
    </source>
</evidence>
<feature type="region of interest" description="Disordered" evidence="1">
    <location>
        <begin position="1"/>
        <end position="48"/>
    </location>
</feature>
<dbReference type="AlphaFoldDB" id="A0A916L7W2"/>
<gene>
    <name evidence="2" type="ORF">ERS007739_00402</name>
</gene>
<proteinExistence type="predicted"/>
<feature type="compositionally biased region" description="Basic and acidic residues" evidence="1">
    <location>
        <begin position="1"/>
        <end position="14"/>
    </location>
</feature>
<protein>
    <submittedName>
        <fullName evidence="2">Uncharacterized protein</fullName>
    </submittedName>
</protein>
<evidence type="ECO:0000313" key="3">
    <source>
        <dbReference type="Proteomes" id="UP000039021"/>
    </source>
</evidence>
<name>A0A916L7W2_MYCTX</name>
<sequence length="48" mass="4901">MLRYREKSATDHGSKGTVVGRPISESTGGGSGLPIAAATTGLWTSPKN</sequence>
<accession>A0A916L7W2</accession>
<evidence type="ECO:0000313" key="2">
    <source>
        <dbReference type="EMBL" id="COW95839.1"/>
    </source>
</evidence>
<reference evidence="3" key="1">
    <citation type="submission" date="2015-03" db="EMBL/GenBank/DDBJ databases">
        <authorList>
            <consortium name="Pathogen Informatics"/>
        </authorList>
    </citation>
    <scope>NUCLEOTIDE SEQUENCE [LARGE SCALE GENOMIC DNA]</scope>
    <source>
        <strain evidence="3">N09902308</strain>
    </source>
</reference>
<organism evidence="2 3">
    <name type="scientific">Mycobacterium tuberculosis</name>
    <dbReference type="NCBI Taxonomy" id="1773"/>
    <lineage>
        <taxon>Bacteria</taxon>
        <taxon>Bacillati</taxon>
        <taxon>Actinomycetota</taxon>
        <taxon>Actinomycetes</taxon>
        <taxon>Mycobacteriales</taxon>
        <taxon>Mycobacteriaceae</taxon>
        <taxon>Mycobacterium</taxon>
        <taxon>Mycobacterium tuberculosis complex</taxon>
    </lineage>
</organism>
<dbReference type="Proteomes" id="UP000039021">
    <property type="component" value="Unassembled WGS sequence"/>
</dbReference>
<dbReference type="EMBL" id="CSBK01000112">
    <property type="protein sequence ID" value="COW95839.1"/>
    <property type="molecule type" value="Genomic_DNA"/>
</dbReference>